<keyword evidence="8 10" id="KW-0472">Membrane</keyword>
<feature type="transmembrane region" description="Helical" evidence="10">
    <location>
        <begin position="129"/>
        <end position="152"/>
    </location>
</feature>
<sequence length="365" mass="40080">MRISASLIEIILGILGQSAACFILGKSGLNPKEGWVSFIAGLGAIMLTFMAGAELEPNAFRKQWKESTLIGLITFFVPFLCCALFAHFLFHWNWKGSLLAGIALSATSVAVMYTVLLEFGLNRTTYGKGLLIGCFVNDLSSVLMLGFIFSPFGWKTAVLSFSILSCAILMAKITPLFLKKYGNKPAELETKYLLFFLLGLGAIAVWAGSEAVLPAYIIGMVMAQSFGQNHELVKRLRTFTLGFLTPFYFIRAGSFVDLTSLLGGLVPFFLFFVIQQLAKFVGTFPLLIKRKGLQEAAYTTLLMSTGLTFNVICALFGLSHGIITPSQYSILIPVIISTAIFPTLIANRFFLPKHLLKHDILFKGN</sequence>
<reference evidence="12 13" key="1">
    <citation type="journal article" date="2008" name="Biol. Direct">
        <title>Complete genome sequence of the extremely acidophilic methanotroph isolate V4, Methylacidiphilum infernorum, a representative of the bacterial phylum Verrucomicrobia.</title>
        <authorList>
            <person name="Hou S."/>
            <person name="Makarova K.S."/>
            <person name="Saw J.H."/>
            <person name="Senin P."/>
            <person name="Ly B.V."/>
            <person name="Zhou Z."/>
            <person name="Ren Y."/>
            <person name="Wang J."/>
            <person name="Galperin M.Y."/>
            <person name="Omelchenko M.V."/>
            <person name="Wolf Y.I."/>
            <person name="Yutin N."/>
            <person name="Koonin E.V."/>
            <person name="Stott M.B."/>
            <person name="Mountain B.W."/>
            <person name="Crowe M.A."/>
            <person name="Smirnova A.V."/>
            <person name="Dunfield P.F."/>
            <person name="Feng L."/>
            <person name="Wang L."/>
            <person name="Alam M."/>
        </authorList>
    </citation>
    <scope>NUCLEOTIDE SEQUENCE [LARGE SCALE GENOMIC DNA]</scope>
    <source>
        <strain evidence="13">Isolate V4</strain>
    </source>
</reference>
<keyword evidence="9" id="KW-0739">Sodium transport</keyword>
<dbReference type="STRING" id="481448.Minf_1386"/>
<keyword evidence="4 10" id="KW-0812">Transmembrane</keyword>
<feature type="transmembrane region" description="Helical" evidence="10">
    <location>
        <begin position="158"/>
        <end position="178"/>
    </location>
</feature>
<evidence type="ECO:0000313" key="13">
    <source>
        <dbReference type="Proteomes" id="UP000009149"/>
    </source>
</evidence>
<feature type="transmembrane region" description="Helical" evidence="10">
    <location>
        <begin position="96"/>
        <end position="117"/>
    </location>
</feature>
<dbReference type="eggNOG" id="COG0475">
    <property type="taxonomic scope" value="Bacteria"/>
</dbReference>
<feature type="transmembrane region" description="Helical" evidence="10">
    <location>
        <begin position="7"/>
        <end position="29"/>
    </location>
</feature>
<evidence type="ECO:0000256" key="1">
    <source>
        <dbReference type="ARBA" id="ARBA00004141"/>
    </source>
</evidence>
<feature type="domain" description="Cation/H+ exchanger transmembrane" evidence="11">
    <location>
        <begin position="13"/>
        <end position="341"/>
    </location>
</feature>
<keyword evidence="3" id="KW-0050">Antiport</keyword>
<organism evidence="12 13">
    <name type="scientific">Methylacidiphilum infernorum (isolate V4)</name>
    <name type="common">Methylokorus infernorum (strain V4)</name>
    <dbReference type="NCBI Taxonomy" id="481448"/>
    <lineage>
        <taxon>Bacteria</taxon>
        <taxon>Pseudomonadati</taxon>
        <taxon>Verrucomicrobiota</taxon>
        <taxon>Methylacidiphilae</taxon>
        <taxon>Methylacidiphilales</taxon>
        <taxon>Methylacidiphilaceae</taxon>
        <taxon>Methylacidiphilum (ex Ratnadevi et al. 2023)</taxon>
    </lineage>
</organism>
<evidence type="ECO:0000256" key="4">
    <source>
        <dbReference type="ARBA" id="ARBA00022692"/>
    </source>
</evidence>
<dbReference type="PANTHER" id="PTHR43562:SF3">
    <property type="entry name" value="SODIUM ION_PROTON EXCHANGER (EUROFUNG)"/>
    <property type="match status" value="1"/>
</dbReference>
<keyword evidence="6" id="KW-0915">Sodium</keyword>
<evidence type="ECO:0000256" key="5">
    <source>
        <dbReference type="ARBA" id="ARBA00022989"/>
    </source>
</evidence>
<feature type="transmembrane region" description="Helical" evidence="10">
    <location>
        <begin position="300"/>
        <end position="318"/>
    </location>
</feature>
<accession>B3DVT7</accession>
<feature type="transmembrane region" description="Helical" evidence="10">
    <location>
        <begin position="35"/>
        <end position="55"/>
    </location>
</feature>
<dbReference type="InterPro" id="IPR006153">
    <property type="entry name" value="Cation/H_exchanger_TM"/>
</dbReference>
<dbReference type="PANTHER" id="PTHR43562">
    <property type="entry name" value="NAPA-TYPE SODIUM/HYDROGEN ANTIPORTER"/>
    <property type="match status" value="1"/>
</dbReference>
<dbReference type="GO" id="GO:0016020">
    <property type="term" value="C:membrane"/>
    <property type="evidence" value="ECO:0007669"/>
    <property type="project" value="UniProtKB-SubCell"/>
</dbReference>
<dbReference type="Gene3D" id="1.20.1530.20">
    <property type="match status" value="1"/>
</dbReference>
<gene>
    <name evidence="12" type="primary">kefB</name>
    <name evidence="12" type="ordered locus">Minf_1386</name>
</gene>
<evidence type="ECO:0000256" key="3">
    <source>
        <dbReference type="ARBA" id="ARBA00022449"/>
    </source>
</evidence>
<proteinExistence type="predicted"/>
<keyword evidence="7" id="KW-0406">Ion transport</keyword>
<evidence type="ECO:0000256" key="6">
    <source>
        <dbReference type="ARBA" id="ARBA00023053"/>
    </source>
</evidence>
<dbReference type="KEGG" id="min:Minf_1386"/>
<comment type="subcellular location">
    <subcellularLocation>
        <location evidence="1">Membrane</location>
        <topology evidence="1">Multi-pass membrane protein</topology>
    </subcellularLocation>
</comment>
<feature type="transmembrane region" description="Helical" evidence="10">
    <location>
        <begin position="330"/>
        <end position="351"/>
    </location>
</feature>
<dbReference type="GO" id="GO:0015297">
    <property type="term" value="F:antiporter activity"/>
    <property type="evidence" value="ECO:0007669"/>
    <property type="project" value="UniProtKB-KW"/>
</dbReference>
<evidence type="ECO:0000259" key="11">
    <source>
        <dbReference type="Pfam" id="PF00999"/>
    </source>
</evidence>
<dbReference type="Pfam" id="PF00999">
    <property type="entry name" value="Na_H_Exchanger"/>
    <property type="match status" value="1"/>
</dbReference>
<evidence type="ECO:0000256" key="2">
    <source>
        <dbReference type="ARBA" id="ARBA00022448"/>
    </source>
</evidence>
<dbReference type="HOGENOM" id="CLU_061352_0_0_0"/>
<dbReference type="GO" id="GO:1902600">
    <property type="term" value="P:proton transmembrane transport"/>
    <property type="evidence" value="ECO:0007669"/>
    <property type="project" value="InterPro"/>
</dbReference>
<protein>
    <submittedName>
        <fullName evidence="12">Na+/H+ antiporter</fullName>
    </submittedName>
</protein>
<dbReference type="Proteomes" id="UP000009149">
    <property type="component" value="Chromosome"/>
</dbReference>
<evidence type="ECO:0000256" key="8">
    <source>
        <dbReference type="ARBA" id="ARBA00023136"/>
    </source>
</evidence>
<dbReference type="GO" id="GO:0006814">
    <property type="term" value="P:sodium ion transport"/>
    <property type="evidence" value="ECO:0007669"/>
    <property type="project" value="UniProtKB-KW"/>
</dbReference>
<keyword evidence="5 10" id="KW-1133">Transmembrane helix</keyword>
<name>B3DVT7_METI4</name>
<dbReference type="AlphaFoldDB" id="B3DVT7"/>
<dbReference type="InterPro" id="IPR038770">
    <property type="entry name" value="Na+/solute_symporter_sf"/>
</dbReference>
<dbReference type="EMBL" id="CP000975">
    <property type="protein sequence ID" value="ACD83440.1"/>
    <property type="molecule type" value="Genomic_DNA"/>
</dbReference>
<evidence type="ECO:0000256" key="7">
    <source>
        <dbReference type="ARBA" id="ARBA00023065"/>
    </source>
</evidence>
<evidence type="ECO:0000313" key="12">
    <source>
        <dbReference type="EMBL" id="ACD83440.1"/>
    </source>
</evidence>
<evidence type="ECO:0000256" key="10">
    <source>
        <dbReference type="SAM" id="Phobius"/>
    </source>
</evidence>
<feature type="transmembrane region" description="Helical" evidence="10">
    <location>
        <begin position="190"/>
        <end position="207"/>
    </location>
</feature>
<keyword evidence="2" id="KW-0813">Transport</keyword>
<feature type="transmembrane region" description="Helical" evidence="10">
    <location>
        <begin position="67"/>
        <end position="90"/>
    </location>
</feature>
<evidence type="ECO:0000256" key="9">
    <source>
        <dbReference type="ARBA" id="ARBA00023201"/>
    </source>
</evidence>